<dbReference type="GeneID" id="110789392"/>
<accession>A0A9R0IIB5</accession>
<organism evidence="2 3">
    <name type="scientific">Spinacia oleracea</name>
    <name type="common">Spinach</name>
    <dbReference type="NCBI Taxonomy" id="3562"/>
    <lineage>
        <taxon>Eukaryota</taxon>
        <taxon>Viridiplantae</taxon>
        <taxon>Streptophyta</taxon>
        <taxon>Embryophyta</taxon>
        <taxon>Tracheophyta</taxon>
        <taxon>Spermatophyta</taxon>
        <taxon>Magnoliopsida</taxon>
        <taxon>eudicotyledons</taxon>
        <taxon>Gunneridae</taxon>
        <taxon>Pentapetalae</taxon>
        <taxon>Caryophyllales</taxon>
        <taxon>Chenopodiaceae</taxon>
        <taxon>Chenopodioideae</taxon>
        <taxon>Anserineae</taxon>
        <taxon>Spinacia</taxon>
    </lineage>
</organism>
<dbReference type="KEGG" id="soe:110789392"/>
<protein>
    <submittedName>
        <fullName evidence="3">Uncharacterized protein</fullName>
    </submittedName>
</protein>
<gene>
    <name evidence="3" type="primary">LOC110789392</name>
</gene>
<sequence length="376" mass="42989">MASFSLSSGNLFLRSAGKSRIMVAKLTKDVHSSVVETKDWEVVEIVGTNTSYDSLDIFGCKIKGQDLNRIAINLCKSRLWVNMEGISFIRLGVMSLSLHVVFYQSNELFDWARYGVKKTDPNTAKSDDDGKSLEDLKKELKEYKDKLKEKEKEIKEGKSAEDFKKIEKELKDKKDEVLKFTKDGKQKDSDIIKLKDDLKKSNDKNKEHQKTAKKTKDDLDAKIKKLEGTITNNSSAITQYDQVLHKWRRPVLSIRFNTLSSYNSNLYYSPDLNSMPTYKPVDEIVLNRYPSGINVWVSSGSFEKDNWWFIKRKDENGSYESLFAFYGGVYDNTSTTYGGTSINVKIPYSNGATFRSNVRFLVVALRGYGSVFGFCY</sequence>
<dbReference type="Proteomes" id="UP000813463">
    <property type="component" value="Chromosome 6"/>
</dbReference>
<dbReference type="AlphaFoldDB" id="A0A9R0IIB5"/>
<keyword evidence="1" id="KW-0175">Coiled coil</keyword>
<name>A0A9R0IIB5_SPIOL</name>
<keyword evidence="2" id="KW-1185">Reference proteome</keyword>
<evidence type="ECO:0000256" key="1">
    <source>
        <dbReference type="SAM" id="Coils"/>
    </source>
</evidence>
<dbReference type="RefSeq" id="XP_021849742.2">
    <property type="nucleotide sequence ID" value="XM_021994050.2"/>
</dbReference>
<evidence type="ECO:0000313" key="3">
    <source>
        <dbReference type="RefSeq" id="XP_021849742.2"/>
    </source>
</evidence>
<evidence type="ECO:0000313" key="2">
    <source>
        <dbReference type="Proteomes" id="UP000813463"/>
    </source>
</evidence>
<reference evidence="2" key="1">
    <citation type="journal article" date="2021" name="Nat. Commun.">
        <title>Genomic analyses provide insights into spinach domestication and the genetic basis of agronomic traits.</title>
        <authorList>
            <person name="Cai X."/>
            <person name="Sun X."/>
            <person name="Xu C."/>
            <person name="Sun H."/>
            <person name="Wang X."/>
            <person name="Ge C."/>
            <person name="Zhang Z."/>
            <person name="Wang Q."/>
            <person name="Fei Z."/>
            <person name="Jiao C."/>
            <person name="Wang Q."/>
        </authorList>
    </citation>
    <scope>NUCLEOTIDE SEQUENCE [LARGE SCALE GENOMIC DNA]</scope>
    <source>
        <strain evidence="2">cv. Varoflay</strain>
    </source>
</reference>
<feature type="coiled-coil region" evidence="1">
    <location>
        <begin position="126"/>
        <end position="229"/>
    </location>
</feature>
<reference evidence="3" key="2">
    <citation type="submission" date="2025-08" db="UniProtKB">
        <authorList>
            <consortium name="RefSeq"/>
        </authorList>
    </citation>
    <scope>IDENTIFICATION</scope>
    <source>
        <tissue evidence="3">Leaf</tissue>
    </source>
</reference>
<proteinExistence type="predicted"/>